<comment type="caution">
    <text evidence="2">The sequence shown here is derived from an EMBL/GenBank/DDBJ whole genome shotgun (WGS) entry which is preliminary data.</text>
</comment>
<dbReference type="RefSeq" id="WP_136536715.1">
    <property type="nucleotide sequence ID" value="NZ_STGY01000072.1"/>
</dbReference>
<reference evidence="2 3" key="2">
    <citation type="submission" date="2019-05" db="EMBL/GenBank/DDBJ databases">
        <title>Glycomyces buryatensis sp. nov.</title>
        <authorList>
            <person name="Nikitina E."/>
        </authorList>
    </citation>
    <scope>NUCLEOTIDE SEQUENCE [LARGE SCALE GENOMIC DNA]</scope>
    <source>
        <strain evidence="2 3">18</strain>
    </source>
</reference>
<evidence type="ECO:0000259" key="1">
    <source>
        <dbReference type="Pfam" id="PF12770"/>
    </source>
</evidence>
<proteinExistence type="predicted"/>
<organism evidence="2 3">
    <name type="scientific">Glycomyces buryatensis</name>
    <dbReference type="NCBI Taxonomy" id="2570927"/>
    <lineage>
        <taxon>Bacteria</taxon>
        <taxon>Bacillati</taxon>
        <taxon>Actinomycetota</taxon>
        <taxon>Actinomycetes</taxon>
        <taxon>Glycomycetales</taxon>
        <taxon>Glycomycetaceae</taxon>
        <taxon>Glycomyces</taxon>
    </lineage>
</organism>
<name>A0A4S8Q202_9ACTN</name>
<reference evidence="3" key="1">
    <citation type="submission" date="2019-04" db="EMBL/GenBank/DDBJ databases">
        <title>Nocardioides xinjiangensis sp. nov.</title>
        <authorList>
            <person name="Liu S."/>
        </authorList>
    </citation>
    <scope>NUCLEOTIDE SEQUENCE [LARGE SCALE GENOMIC DNA]</scope>
    <source>
        <strain evidence="3">18</strain>
    </source>
</reference>
<protein>
    <submittedName>
        <fullName evidence="2">CHAT domain-containing protein</fullName>
    </submittedName>
</protein>
<accession>A0A4S8Q202</accession>
<dbReference type="Pfam" id="PF12770">
    <property type="entry name" value="CHAT"/>
    <property type="match status" value="1"/>
</dbReference>
<feature type="domain" description="CHAT" evidence="1">
    <location>
        <begin position="1031"/>
        <end position="1315"/>
    </location>
</feature>
<dbReference type="SUPFAM" id="SSF48452">
    <property type="entry name" value="TPR-like"/>
    <property type="match status" value="2"/>
</dbReference>
<evidence type="ECO:0000313" key="3">
    <source>
        <dbReference type="Proteomes" id="UP000308760"/>
    </source>
</evidence>
<dbReference type="InterPro" id="IPR011990">
    <property type="entry name" value="TPR-like_helical_dom_sf"/>
</dbReference>
<evidence type="ECO:0000313" key="2">
    <source>
        <dbReference type="EMBL" id="THV36472.1"/>
    </source>
</evidence>
<dbReference type="EMBL" id="STGY01000072">
    <property type="protein sequence ID" value="THV36472.1"/>
    <property type="molecule type" value="Genomic_DNA"/>
</dbReference>
<gene>
    <name evidence="2" type="ORF">FAB82_22075</name>
</gene>
<dbReference type="InterPro" id="IPR024983">
    <property type="entry name" value="CHAT_dom"/>
</dbReference>
<sequence>MASVPELIEWLESRLDDFPGGDPRQVLDERVLAVADELRARRITDIELAGSACTAIATLHMYRASKLEENESLAEMTRSAGLWATIAQIRPDLVPPDIRRFIELESDPQAPAESRVRDLRDYAIDSRDAAALSLAAALFRGLVTHPNGARLEDLASMAEILWARVELVRDIEDLDEAVAIGRVWLDNTPELHVERAFRLWRLGLAEFVGSLMLGDPGRLDEAIACHRAAVATASGDDPQRQSYFSDLALALNQRATITNRIEHVDAAVNGWMTALENAPSGHSDCGPYQYNLGTMLWRRFEAAGEPTDLDAALASWSAALDHFPVGHRSHGTVASLLAVTLRVRADRNGTVGDADEAIRILRTLIDGGGSGEDPAKLLSSLGNAQSTRYDLAGDENDLEQAVAAGRSAVDQTPPDSPFLCHRTSNLSASLRTKYRRTSRLRDIAEAADLARISVRSMPADMQAPGPILSNAGNALRELAERAGDPADLETATALLRKAVDSFHPTDYQRAAALFNLTITLEYRAERTGDLEILDEAVAIGRQAVRETHDGGPYLAGHFANLASAFRRRYQLTGDASDLDEAVDAADEALNRTPVTHRARATRAHTLSSVLVTRYQRFGERDALDEAILLGCEAIDLTHAGHVGYSVIHTNLASAYLERYLSVGDAERDLADLEAAVSLAHEAVSATPEDDPLRAVPLMNLGVMIYQRFTTLSDEDDLERATALAREALDSAPEDGPERANIFLLLGKVLGDRFYSNGDEASGSEAAASFAAAAAIPTGPVALRVSAAFVAATLLMLQDRSRSAQALPLLREAVELLPRMARHSLDRGDRRHLLENDAATVAVDAAACALNAGDPAEAVRLLEQGRGIVWGQLLDLRSDRDLLLTAHPKLAAELERCLAVLDPAGADAPLSPIPESLGRFHIDQSEAVRRLDDLVARVRALPPTERFPDPEEFMGPPRLAHLMPPQDAGPVVILNASRWRCDALVVSPSGIAVVPMPFNQPELAEETNRYLNALRRNTGPVRDPELETEANRVLEWLWDHVAEPVLDHLGFVPKRSDLPRIWWCPTGPLTLLPVHAAGYHDRDDGSTVLDRAVSSYTPTLRALAHARSITVPDRIPTPLLVSIADTPGPFAKLPGVAKEQRMFTEHFGSEAVTSLSESEATRDAIIAGLGAHSMVHIASHGIQDLSRPADGGLVPFDWETAGLVRVDDLAQITPGPRSLAFLSACQTATGGAVNLDEAMNIAAAMQYVGWPHVVGTLWTIFDGAASLVAGRFYGQVIRDGQVDLSASAFALHEAVRALRAEAPRDAAYWARFVHLGP</sequence>
<dbReference type="OrthoDB" id="3206999at2"/>
<dbReference type="Proteomes" id="UP000308760">
    <property type="component" value="Unassembled WGS sequence"/>
</dbReference>
<keyword evidence="3" id="KW-1185">Reference proteome</keyword>
<dbReference type="Gene3D" id="1.25.40.10">
    <property type="entry name" value="Tetratricopeptide repeat domain"/>
    <property type="match status" value="3"/>
</dbReference>